<evidence type="ECO:0000313" key="2">
    <source>
        <dbReference type="EMBL" id="CEM06592.1"/>
    </source>
</evidence>
<dbReference type="AlphaFoldDB" id="A0A0G4F3F2"/>
<organism evidence="2">
    <name type="scientific">Chromera velia CCMP2878</name>
    <dbReference type="NCBI Taxonomy" id="1169474"/>
    <lineage>
        <taxon>Eukaryota</taxon>
        <taxon>Sar</taxon>
        <taxon>Alveolata</taxon>
        <taxon>Colpodellida</taxon>
        <taxon>Chromeraceae</taxon>
        <taxon>Chromera</taxon>
    </lineage>
</organism>
<dbReference type="EMBL" id="CDMZ01000099">
    <property type="protein sequence ID" value="CEM06592.1"/>
    <property type="molecule type" value="Genomic_DNA"/>
</dbReference>
<accession>A0A0G4F3F2</accession>
<protein>
    <submittedName>
        <fullName evidence="2">Uncharacterized protein</fullName>
    </submittedName>
</protein>
<proteinExistence type="predicted"/>
<keyword evidence="1" id="KW-0732">Signal</keyword>
<evidence type="ECO:0000256" key="1">
    <source>
        <dbReference type="SAM" id="SignalP"/>
    </source>
</evidence>
<name>A0A0G4F3F2_9ALVE</name>
<gene>
    <name evidence="2" type="ORF">Cvel_2709</name>
</gene>
<feature type="signal peptide" evidence="1">
    <location>
        <begin position="1"/>
        <end position="26"/>
    </location>
</feature>
<sequence>MFRWDICPHCFTRWVVLVAVSWLCSARFCISSSVNHEEDQSRARVGFTLVDENAFDSTVNSVSHLYPTSRGRGQWERGAWRKREPFPLMQIFKRCIEYGEEPQEIGTEEEEEEGQLSPPVVLLGRSVNTSLSPSDDISAKLTGHSVRPCLEEQLFITLDDPEASLVKGVLEPFGFVPSRGGEGEVVKGPDGTLIWIGCDKCAEVPQRRVQEALERLDPQLINAPSERMTAWVYDAAEPVARCASSSIAVNNRIFFFYHLYALCGHECPGMPLTGRLKDLEPAFREEENTDFRVKGEAALSQVGAQRVGGKSTLKSLRDGGEISLLDQQWVLKDSIKHGGQGKRFLNGTQVMEILNSQNTQEVAAGPLSIDGHWYNRNAEADQCDDTVDQHARDTILPQALRDRGSEVLLNTEVIREKVGVKRLISTLEAVLVHSVLAVQDYYSKFFQAVSGEKGAPLHWHIWFLDFLIDKETGEPKLIDVHDSEHGFGQDFRSEYNDSSIPFEEGDPEPHPLFTDYWTHTHLQLWQSLFQVQGLGPQSDPTSKRLRSRLESLGVPPTAIEYEVRLHRSLGTTLRPVWPPDLSAGLDWFEAFDRSGKPRSRFGSFSKGLRDAMTESQSSDRLTGLVPWPEGADRERLWQRVLSLNNFESNKQKQQALKEWIQKKGEAGGLEPLLEMMQAEIHAAGYKGISNEL</sequence>
<dbReference type="VEuPathDB" id="CryptoDB:Cvel_2709"/>
<reference evidence="2" key="1">
    <citation type="submission" date="2014-11" db="EMBL/GenBank/DDBJ databases">
        <authorList>
            <person name="Otto D Thomas"/>
            <person name="Naeem Raeece"/>
        </authorList>
    </citation>
    <scope>NUCLEOTIDE SEQUENCE</scope>
</reference>
<dbReference type="PhylomeDB" id="A0A0G4F3F2"/>
<feature type="chain" id="PRO_5005188026" evidence="1">
    <location>
        <begin position="27"/>
        <end position="692"/>
    </location>
</feature>